<dbReference type="InterPro" id="IPR039420">
    <property type="entry name" value="WalR-like"/>
</dbReference>
<evidence type="ECO:0000256" key="5">
    <source>
        <dbReference type="PROSITE-ProRule" id="PRU01091"/>
    </source>
</evidence>
<dbReference type="InterPro" id="IPR001789">
    <property type="entry name" value="Sig_transdc_resp-reg_receiver"/>
</dbReference>
<dbReference type="InterPro" id="IPR016032">
    <property type="entry name" value="Sig_transdc_resp-reg_C-effctor"/>
</dbReference>
<keyword evidence="9" id="KW-1185">Reference proteome</keyword>
<dbReference type="Gene3D" id="1.10.10.10">
    <property type="entry name" value="Winged helix-like DNA-binding domain superfamily/Winged helix DNA-binding domain"/>
    <property type="match status" value="1"/>
</dbReference>
<dbReference type="PANTHER" id="PTHR48111">
    <property type="entry name" value="REGULATOR OF RPOS"/>
    <property type="match status" value="1"/>
</dbReference>
<evidence type="ECO:0000313" key="9">
    <source>
        <dbReference type="Proteomes" id="UP001055025"/>
    </source>
</evidence>
<dbReference type="PANTHER" id="PTHR48111:SF67">
    <property type="entry name" value="TRANSCRIPTIONAL REGULATORY PROTEIN TCTD"/>
    <property type="match status" value="1"/>
</dbReference>
<dbReference type="Pfam" id="PF00486">
    <property type="entry name" value="Trans_reg_C"/>
    <property type="match status" value="1"/>
</dbReference>
<dbReference type="GO" id="GO:0006355">
    <property type="term" value="P:regulation of DNA-templated transcription"/>
    <property type="evidence" value="ECO:0007669"/>
    <property type="project" value="InterPro"/>
</dbReference>
<dbReference type="PROSITE" id="PS50110">
    <property type="entry name" value="RESPONSE_REGULATORY"/>
    <property type="match status" value="1"/>
</dbReference>
<dbReference type="InterPro" id="IPR011006">
    <property type="entry name" value="CheY-like_superfamily"/>
</dbReference>
<dbReference type="EMBL" id="BQKC01000001">
    <property type="protein sequence ID" value="GJM54457.1"/>
    <property type="molecule type" value="Genomic_DNA"/>
</dbReference>
<dbReference type="GO" id="GO:0000156">
    <property type="term" value="F:phosphorelay response regulator activity"/>
    <property type="evidence" value="ECO:0007669"/>
    <property type="project" value="TreeGrafter"/>
</dbReference>
<feature type="domain" description="Response regulatory" evidence="6">
    <location>
        <begin position="3"/>
        <end position="116"/>
    </location>
</feature>
<comment type="caution">
    <text evidence="8">The sequence shown here is derived from an EMBL/GenBank/DDBJ whole genome shotgun (WGS) entry which is preliminary data.</text>
</comment>
<evidence type="ECO:0000259" key="7">
    <source>
        <dbReference type="PROSITE" id="PS51755"/>
    </source>
</evidence>
<dbReference type="Proteomes" id="UP001055025">
    <property type="component" value="Unassembled WGS sequence"/>
</dbReference>
<organism evidence="8 9">
    <name type="scientific">Granulimonas faecalis</name>
    <dbReference type="NCBI Taxonomy" id="2894155"/>
    <lineage>
        <taxon>Bacteria</taxon>
        <taxon>Bacillati</taxon>
        <taxon>Actinomycetota</taxon>
        <taxon>Coriobacteriia</taxon>
        <taxon>Coriobacteriales</taxon>
        <taxon>Kribbibacteriaceae</taxon>
        <taxon>Granulimonas</taxon>
    </lineage>
</organism>
<dbReference type="PROSITE" id="PS51755">
    <property type="entry name" value="OMPR_PHOB"/>
    <property type="match status" value="1"/>
</dbReference>
<dbReference type="Pfam" id="PF00072">
    <property type="entry name" value="Response_reg"/>
    <property type="match status" value="1"/>
</dbReference>
<feature type="modified residue" description="4-aspartylphosphate" evidence="4">
    <location>
        <position position="52"/>
    </location>
</feature>
<feature type="domain" description="OmpR/PhoB-type" evidence="7">
    <location>
        <begin position="125"/>
        <end position="222"/>
    </location>
</feature>
<evidence type="ECO:0000256" key="3">
    <source>
        <dbReference type="ARBA" id="ARBA00023163"/>
    </source>
</evidence>
<keyword evidence="4" id="KW-0597">Phosphoprotein</keyword>
<dbReference type="InterPro" id="IPR001867">
    <property type="entry name" value="OmpR/PhoB-type_DNA-bd"/>
</dbReference>
<sequence length="229" mass="24665">MASVLYVEDEVRLASLVGRYLARAGHDVRLLSTGEELIESIGTVPCDLVLLDLGLPGMDGLTVIGRVRERSSVPLVVLTARSADLDCTQAIATGADLFLSKPFRPMVLVSHVDALLRRAAQGPATASLSYGDLRVDPVTGDFLCRGVRLLLAPRERRLLLVLMSNDGSAKTREHLASAVWGSRAGSSHAMDESVRRLRRALEDAGSAVQVCTLWGRGFCLEGSDERDAQ</sequence>
<dbReference type="Gene3D" id="3.40.50.2300">
    <property type="match status" value="1"/>
</dbReference>
<dbReference type="RefSeq" id="WP_373871638.1">
    <property type="nucleotide sequence ID" value="NZ_BQKC01000001.1"/>
</dbReference>
<dbReference type="SMART" id="SM00862">
    <property type="entry name" value="Trans_reg_C"/>
    <property type="match status" value="1"/>
</dbReference>
<proteinExistence type="predicted"/>
<dbReference type="GO" id="GO:0005829">
    <property type="term" value="C:cytosol"/>
    <property type="evidence" value="ECO:0007669"/>
    <property type="project" value="TreeGrafter"/>
</dbReference>
<keyword evidence="3" id="KW-0804">Transcription</keyword>
<dbReference type="SUPFAM" id="SSF52172">
    <property type="entry name" value="CheY-like"/>
    <property type="match status" value="1"/>
</dbReference>
<dbReference type="GO" id="GO:0000976">
    <property type="term" value="F:transcription cis-regulatory region binding"/>
    <property type="evidence" value="ECO:0007669"/>
    <property type="project" value="TreeGrafter"/>
</dbReference>
<evidence type="ECO:0000313" key="8">
    <source>
        <dbReference type="EMBL" id="GJM54457.1"/>
    </source>
</evidence>
<evidence type="ECO:0000256" key="4">
    <source>
        <dbReference type="PROSITE-ProRule" id="PRU00169"/>
    </source>
</evidence>
<dbReference type="InterPro" id="IPR036388">
    <property type="entry name" value="WH-like_DNA-bd_sf"/>
</dbReference>
<keyword evidence="1" id="KW-0805">Transcription regulation</keyword>
<feature type="DNA-binding region" description="OmpR/PhoB-type" evidence="5">
    <location>
        <begin position="125"/>
        <end position="222"/>
    </location>
</feature>
<keyword evidence="2 5" id="KW-0238">DNA-binding</keyword>
<accession>A0AAV5AWZ0</accession>
<evidence type="ECO:0000256" key="1">
    <source>
        <dbReference type="ARBA" id="ARBA00023015"/>
    </source>
</evidence>
<dbReference type="SUPFAM" id="SSF46894">
    <property type="entry name" value="C-terminal effector domain of the bipartite response regulators"/>
    <property type="match status" value="1"/>
</dbReference>
<gene>
    <name evidence="8" type="primary">mtrA</name>
    <name evidence="8" type="ORF">ATOP_01120</name>
</gene>
<evidence type="ECO:0000259" key="6">
    <source>
        <dbReference type="PROSITE" id="PS50110"/>
    </source>
</evidence>
<dbReference type="AlphaFoldDB" id="A0AAV5AWZ0"/>
<reference evidence="8" key="1">
    <citation type="journal article" date="2022" name="Int. J. Syst. Evol. Microbiol.">
        <title>Granulimonas faecalis gen. nov., sp. nov., and Leptogranulimonas caecicola gen. nov., sp. nov., novel lactate-producing Atopobiaceae bacteria isolated from mouse intestines, and an emended description of the family Atopobiaceae.</title>
        <authorList>
            <person name="Morinaga K."/>
            <person name="Kusada H."/>
            <person name="Sakamoto S."/>
            <person name="Murakami T."/>
            <person name="Toyoda A."/>
            <person name="Mori H."/>
            <person name="Meng X.Y."/>
            <person name="Takashino M."/>
            <person name="Murotomi K."/>
            <person name="Tamaki H."/>
        </authorList>
    </citation>
    <scope>NUCLEOTIDE SEQUENCE</scope>
    <source>
        <strain evidence="8">OPF53</strain>
    </source>
</reference>
<evidence type="ECO:0000256" key="2">
    <source>
        <dbReference type="ARBA" id="ARBA00023125"/>
    </source>
</evidence>
<protein>
    <submittedName>
        <fullName evidence="8">DNA-binding response regulator</fullName>
    </submittedName>
</protein>
<dbReference type="CDD" id="cd00383">
    <property type="entry name" value="trans_reg_C"/>
    <property type="match status" value="1"/>
</dbReference>
<name>A0AAV5AWZ0_9ACTN</name>
<dbReference type="SMART" id="SM00448">
    <property type="entry name" value="REC"/>
    <property type="match status" value="1"/>
</dbReference>
<dbReference type="GO" id="GO:0032993">
    <property type="term" value="C:protein-DNA complex"/>
    <property type="evidence" value="ECO:0007669"/>
    <property type="project" value="TreeGrafter"/>
</dbReference>